<dbReference type="PANTHER" id="PTHR48043:SF27">
    <property type="entry name" value="UDP-GLUCURONOSYLTRANSFERASE"/>
    <property type="match status" value="1"/>
</dbReference>
<dbReference type="PROSITE" id="PS00375">
    <property type="entry name" value="UDPGT"/>
    <property type="match status" value="1"/>
</dbReference>
<dbReference type="OrthoDB" id="5835829at2759"/>
<keyword evidence="2 4" id="KW-0328">Glycosyltransferase</keyword>
<comment type="catalytic activity">
    <reaction evidence="5">
        <text>glucuronate acceptor + UDP-alpha-D-glucuronate = acceptor beta-D-glucuronoside + UDP + H(+)</text>
        <dbReference type="Rhea" id="RHEA:21032"/>
        <dbReference type="ChEBI" id="CHEBI:15378"/>
        <dbReference type="ChEBI" id="CHEBI:58052"/>
        <dbReference type="ChEBI" id="CHEBI:58223"/>
        <dbReference type="ChEBI" id="CHEBI:132367"/>
        <dbReference type="ChEBI" id="CHEBI:132368"/>
        <dbReference type="EC" id="2.4.1.17"/>
    </reaction>
</comment>
<evidence type="ECO:0000256" key="3">
    <source>
        <dbReference type="ARBA" id="ARBA00022679"/>
    </source>
</evidence>
<dbReference type="EMBL" id="CAJVCH010012311">
    <property type="protein sequence ID" value="CAG7673103.1"/>
    <property type="molecule type" value="Genomic_DNA"/>
</dbReference>
<keyword evidence="5" id="KW-0472">Membrane</keyword>
<comment type="similarity">
    <text evidence="1 4">Belongs to the UDP-glycosyltransferase family.</text>
</comment>
<keyword evidence="5" id="KW-0812">Transmembrane</keyword>
<proteinExistence type="inferred from homology"/>
<dbReference type="EC" id="2.4.1.17" evidence="5"/>
<evidence type="ECO:0000256" key="5">
    <source>
        <dbReference type="RuleBase" id="RU362059"/>
    </source>
</evidence>
<feature type="chain" id="PRO_5035487424" description="UDP-glucuronosyltransferase" evidence="5">
    <location>
        <begin position="22"/>
        <end position="525"/>
    </location>
</feature>
<evidence type="ECO:0000256" key="4">
    <source>
        <dbReference type="RuleBase" id="RU003718"/>
    </source>
</evidence>
<accession>A0A8J2NRU9</accession>
<evidence type="ECO:0000313" key="6">
    <source>
        <dbReference type="EMBL" id="CAG7673103.1"/>
    </source>
</evidence>
<dbReference type="GO" id="GO:0016020">
    <property type="term" value="C:membrane"/>
    <property type="evidence" value="ECO:0007669"/>
    <property type="project" value="UniProtKB-SubCell"/>
</dbReference>
<dbReference type="CDD" id="cd03784">
    <property type="entry name" value="GT1_Gtf-like"/>
    <property type="match status" value="1"/>
</dbReference>
<keyword evidence="3 4" id="KW-0808">Transferase</keyword>
<dbReference type="Proteomes" id="UP000708208">
    <property type="component" value="Unassembled WGS sequence"/>
</dbReference>
<dbReference type="PANTHER" id="PTHR48043">
    <property type="entry name" value="EG:EG0003.4 PROTEIN-RELATED"/>
    <property type="match status" value="1"/>
</dbReference>
<keyword evidence="7" id="KW-1185">Reference proteome</keyword>
<feature type="transmembrane region" description="Helical" evidence="5">
    <location>
        <begin position="482"/>
        <end position="505"/>
    </location>
</feature>
<protein>
    <recommendedName>
        <fullName evidence="5">UDP-glucuronosyltransferase</fullName>
        <ecNumber evidence="5">2.4.1.17</ecNumber>
    </recommendedName>
</protein>
<name>A0A8J2NRU9_9HEXA</name>
<dbReference type="Pfam" id="PF00201">
    <property type="entry name" value="UDPGT"/>
    <property type="match status" value="1"/>
</dbReference>
<keyword evidence="5" id="KW-1133">Transmembrane helix</keyword>
<evidence type="ECO:0000313" key="7">
    <source>
        <dbReference type="Proteomes" id="UP000708208"/>
    </source>
</evidence>
<reference evidence="6" key="1">
    <citation type="submission" date="2021-06" db="EMBL/GenBank/DDBJ databases">
        <authorList>
            <person name="Hodson N. C."/>
            <person name="Mongue J. A."/>
            <person name="Jaron S. K."/>
        </authorList>
    </citation>
    <scope>NUCLEOTIDE SEQUENCE</scope>
</reference>
<dbReference type="InterPro" id="IPR035595">
    <property type="entry name" value="UDP_glycos_trans_CS"/>
</dbReference>
<comment type="caution">
    <text evidence="6">The sequence shown here is derived from an EMBL/GenBank/DDBJ whole genome shotgun (WGS) entry which is preliminary data.</text>
</comment>
<evidence type="ECO:0000256" key="1">
    <source>
        <dbReference type="ARBA" id="ARBA00009995"/>
    </source>
</evidence>
<dbReference type="GO" id="GO:0015020">
    <property type="term" value="F:glucuronosyltransferase activity"/>
    <property type="evidence" value="ECO:0007669"/>
    <property type="project" value="UniProtKB-EC"/>
</dbReference>
<feature type="signal peptide" evidence="5">
    <location>
        <begin position="1"/>
        <end position="21"/>
    </location>
</feature>
<gene>
    <name evidence="6" type="ORF">AFUS01_LOCUS2165</name>
</gene>
<keyword evidence="5" id="KW-0732">Signal</keyword>
<comment type="subcellular location">
    <subcellularLocation>
        <location evidence="5">Membrane</location>
        <topology evidence="5">Single-pass membrane protein</topology>
    </subcellularLocation>
</comment>
<organism evidence="6 7">
    <name type="scientific">Allacma fusca</name>
    <dbReference type="NCBI Taxonomy" id="39272"/>
    <lineage>
        <taxon>Eukaryota</taxon>
        <taxon>Metazoa</taxon>
        <taxon>Ecdysozoa</taxon>
        <taxon>Arthropoda</taxon>
        <taxon>Hexapoda</taxon>
        <taxon>Collembola</taxon>
        <taxon>Symphypleona</taxon>
        <taxon>Sminthuridae</taxon>
        <taxon>Allacma</taxon>
    </lineage>
</organism>
<dbReference type="FunFam" id="3.40.50.2000:FF:000021">
    <property type="entry name" value="UDP-glucuronosyltransferase"/>
    <property type="match status" value="1"/>
</dbReference>
<dbReference type="AlphaFoldDB" id="A0A8J2NRU9"/>
<dbReference type="InterPro" id="IPR002213">
    <property type="entry name" value="UDP_glucos_trans"/>
</dbReference>
<sequence>MKATMKSLLICLTLTISLSSAENILFYFPIGSYSHRIPVWPLVTHLADQGHQVTFLSAYPPKDPHPNVTEIVPEEFGMLFDQMGETSVVGLRRSGLVPEGWAFLGVMGIQFCEVFISNPEYQEWINNSKFDLVVIDGLFNDCGLGLAHKFKAKHITYATSAPCMWQIDGFGMIPEANWIPDMQYYFPIQMNIIERLKTAYNTLSWHRRRENEYFPKLEQVLKTHLNISDLPPLREIEQNVSLVLLNSHFSEEFARSLPPHVIPVGGMHIQNKTKPLPKVIDDFINKGDKGFVFISFGSHVKLAKEPPEVYAAIMGAMKKLNINFIFKWDGDVPADIPPNVLMQKWISQQDILAHPKIKAFVTHSGLMSITEAIFHGVPLVSLPVTAEQDYNAERIHARGYGVRLEIGSLTENDLVDAIYKVVNDPSYKSSVLLKSKQYKDRPMKPLDTAIWWTEFVLRHDDTSFLKPMSIYQSWWRRRSLDIYGIAFVGLALIFVIALNFLQIIVKLVKGNNSSNGTQVKAKKQD</sequence>
<evidence type="ECO:0000256" key="2">
    <source>
        <dbReference type="ARBA" id="ARBA00022676"/>
    </source>
</evidence>
<dbReference type="InterPro" id="IPR050271">
    <property type="entry name" value="UDP-glycosyltransferase"/>
</dbReference>